<dbReference type="AlphaFoldDB" id="A0AA36JS15"/>
<gene>
    <name evidence="1" type="ORF">EVOR1521_LOCUS31038</name>
</gene>
<proteinExistence type="predicted"/>
<name>A0AA36JS15_9DINO</name>
<accession>A0AA36JS15</accession>
<comment type="caution">
    <text evidence="1">The sequence shown here is derived from an EMBL/GenBank/DDBJ whole genome shotgun (WGS) entry which is preliminary data.</text>
</comment>
<reference evidence="1" key="1">
    <citation type="submission" date="2023-08" db="EMBL/GenBank/DDBJ databases">
        <authorList>
            <person name="Chen Y."/>
            <person name="Shah S."/>
            <person name="Dougan E. K."/>
            <person name="Thang M."/>
            <person name="Chan C."/>
        </authorList>
    </citation>
    <scope>NUCLEOTIDE SEQUENCE</scope>
</reference>
<keyword evidence="2" id="KW-1185">Reference proteome</keyword>
<dbReference type="EMBL" id="CAUJNA010003805">
    <property type="protein sequence ID" value="CAJ1410109.1"/>
    <property type="molecule type" value="Genomic_DNA"/>
</dbReference>
<protein>
    <submittedName>
        <fullName evidence="1">Uncharacterized protein</fullName>
    </submittedName>
</protein>
<sequence>MAFRWPGSRVVQTHGECQLAIHIRLDLRVLPAAGLMWQAERRGQGNPTVCKGALSQLARKELLWL</sequence>
<dbReference type="Proteomes" id="UP001178507">
    <property type="component" value="Unassembled WGS sequence"/>
</dbReference>
<organism evidence="1 2">
    <name type="scientific">Effrenium voratum</name>
    <dbReference type="NCBI Taxonomy" id="2562239"/>
    <lineage>
        <taxon>Eukaryota</taxon>
        <taxon>Sar</taxon>
        <taxon>Alveolata</taxon>
        <taxon>Dinophyceae</taxon>
        <taxon>Suessiales</taxon>
        <taxon>Symbiodiniaceae</taxon>
        <taxon>Effrenium</taxon>
    </lineage>
</organism>
<evidence type="ECO:0000313" key="1">
    <source>
        <dbReference type="EMBL" id="CAJ1410109.1"/>
    </source>
</evidence>
<evidence type="ECO:0000313" key="2">
    <source>
        <dbReference type="Proteomes" id="UP001178507"/>
    </source>
</evidence>